<evidence type="ECO:0000256" key="1">
    <source>
        <dbReference type="SAM" id="Phobius"/>
    </source>
</evidence>
<gene>
    <name evidence="2" type="ORF">GYMLUDRAFT_65488</name>
</gene>
<keyword evidence="3" id="KW-1185">Reference proteome</keyword>
<keyword evidence="1" id="KW-0472">Membrane</keyword>
<name>A0A0D0BKA4_9AGAR</name>
<keyword evidence="1" id="KW-1133">Transmembrane helix</keyword>
<accession>A0A0D0BKA4</accession>
<dbReference type="EMBL" id="KN834961">
    <property type="protein sequence ID" value="KIK49899.1"/>
    <property type="molecule type" value="Genomic_DNA"/>
</dbReference>
<evidence type="ECO:0000313" key="2">
    <source>
        <dbReference type="EMBL" id="KIK49899.1"/>
    </source>
</evidence>
<dbReference type="AlphaFoldDB" id="A0A0D0BKA4"/>
<reference evidence="2 3" key="1">
    <citation type="submission" date="2014-04" db="EMBL/GenBank/DDBJ databases">
        <title>Evolutionary Origins and Diversification of the Mycorrhizal Mutualists.</title>
        <authorList>
            <consortium name="DOE Joint Genome Institute"/>
            <consortium name="Mycorrhizal Genomics Consortium"/>
            <person name="Kohler A."/>
            <person name="Kuo A."/>
            <person name="Nagy L.G."/>
            <person name="Floudas D."/>
            <person name="Copeland A."/>
            <person name="Barry K.W."/>
            <person name="Cichocki N."/>
            <person name="Veneault-Fourrey C."/>
            <person name="LaButti K."/>
            <person name="Lindquist E.A."/>
            <person name="Lipzen A."/>
            <person name="Lundell T."/>
            <person name="Morin E."/>
            <person name="Murat C."/>
            <person name="Riley R."/>
            <person name="Ohm R."/>
            <person name="Sun H."/>
            <person name="Tunlid A."/>
            <person name="Henrissat B."/>
            <person name="Grigoriev I.V."/>
            <person name="Hibbett D.S."/>
            <person name="Martin F."/>
        </authorList>
    </citation>
    <scope>NUCLEOTIDE SEQUENCE [LARGE SCALE GENOMIC DNA]</scope>
    <source>
        <strain evidence="2 3">FD-317 M1</strain>
    </source>
</reference>
<evidence type="ECO:0008006" key="4">
    <source>
        <dbReference type="Google" id="ProtNLM"/>
    </source>
</evidence>
<organism evidence="2 3">
    <name type="scientific">Collybiopsis luxurians FD-317 M1</name>
    <dbReference type="NCBI Taxonomy" id="944289"/>
    <lineage>
        <taxon>Eukaryota</taxon>
        <taxon>Fungi</taxon>
        <taxon>Dikarya</taxon>
        <taxon>Basidiomycota</taxon>
        <taxon>Agaricomycotina</taxon>
        <taxon>Agaricomycetes</taxon>
        <taxon>Agaricomycetidae</taxon>
        <taxon>Agaricales</taxon>
        <taxon>Marasmiineae</taxon>
        <taxon>Omphalotaceae</taxon>
        <taxon>Collybiopsis</taxon>
        <taxon>Collybiopsis luxurians</taxon>
    </lineage>
</organism>
<dbReference type="Proteomes" id="UP000053593">
    <property type="component" value="Unassembled WGS sequence"/>
</dbReference>
<protein>
    <recommendedName>
        <fullName evidence="4">F-box domain-containing protein</fullName>
    </recommendedName>
</protein>
<keyword evidence="1" id="KW-0812">Transmembrane</keyword>
<evidence type="ECO:0000313" key="3">
    <source>
        <dbReference type="Proteomes" id="UP000053593"/>
    </source>
</evidence>
<dbReference type="HOGENOM" id="CLU_494365_0_0_1"/>
<feature type="transmembrane region" description="Helical" evidence="1">
    <location>
        <begin position="369"/>
        <end position="392"/>
    </location>
</feature>
<sequence length="453" mass="50834">MTIYSPASHRGRLAVELLQKIASELTLPSDTSVLSKLSKVCIYYNVIFNEYLYRAPPDAALLTLAQKDQDRLPLETPHPASFVKILTLSSKFTSTVISDALGNVAAKGTNLIGLKVLSPDIPLIQFLEVPLPDFLCSLRQLTLLVPYPRLPQGQSLDLARSLCVSSLTECRLSFNTPSIAANYFMIAALLQSLVSANLKCLEVHIPQATYVHDKVHVLAELFDAPSFLFERLKVLTLELHCLFSLSKFFTRHPNIEELRYSGSSPIYEVIDIHSYALLPKLRRFVGSLEDVAALSVHPGLITEDITVTDISVPWARNELHRTLSDLPVRYLTVQDMSDSPMGYTAESIMGIMESCPGLTYLDFILSIDAISVIGSNLQFQVAFFLFFLVNGLRDLRNAVMRISLENVVPLCNVIEGAMESAIPFFTHTEPRQIKFELWVIDNEELIWEFFYSR</sequence>
<proteinExistence type="predicted"/>